<dbReference type="EMBL" id="DSDK01000763">
    <property type="protein sequence ID" value="HDR52627.1"/>
    <property type="molecule type" value="Genomic_DNA"/>
</dbReference>
<dbReference type="InterPro" id="IPR034683">
    <property type="entry name" value="IspD/TarI"/>
</dbReference>
<dbReference type="NCBIfam" id="NF001186">
    <property type="entry name" value="PRK00155.2-3"/>
    <property type="match status" value="1"/>
</dbReference>
<dbReference type="FunFam" id="3.90.550.10:FF:000003">
    <property type="entry name" value="2-C-methyl-D-erythritol 4-phosphate cytidylyltransferase"/>
    <property type="match status" value="1"/>
</dbReference>
<reference evidence="4" key="1">
    <citation type="journal article" date="2020" name="mSystems">
        <title>Genome- and Community-Level Interaction Insights into Carbon Utilization and Element Cycling Functions of Hydrothermarchaeota in Hydrothermal Sediment.</title>
        <authorList>
            <person name="Zhou Z."/>
            <person name="Liu Y."/>
            <person name="Xu W."/>
            <person name="Pan J."/>
            <person name="Luo Z.H."/>
            <person name="Li M."/>
        </authorList>
    </citation>
    <scope>NUCLEOTIDE SEQUENCE [LARGE SCALE GENOMIC DNA]</scope>
    <source>
        <strain evidence="4">SpSt-1217</strain>
    </source>
</reference>
<accession>A0A831PMT0</accession>
<dbReference type="InterPro" id="IPR029044">
    <property type="entry name" value="Nucleotide-diphossugar_trans"/>
</dbReference>
<gene>
    <name evidence="3" type="primary">ispD</name>
    <name evidence="4" type="ORF">ENN90_13585</name>
</gene>
<evidence type="ECO:0000256" key="2">
    <source>
        <dbReference type="ARBA" id="ARBA00022695"/>
    </source>
</evidence>
<feature type="site" description="Positions MEP for the nucleophilic attack" evidence="3">
    <location>
        <position position="205"/>
    </location>
</feature>
<evidence type="ECO:0000313" key="4">
    <source>
        <dbReference type="EMBL" id="HDR52627.1"/>
    </source>
</evidence>
<dbReference type="UniPathway" id="UPA00056">
    <property type="reaction ID" value="UER00093"/>
</dbReference>
<feature type="site" description="Positions MEP for the nucleophilic attack" evidence="3">
    <location>
        <position position="151"/>
    </location>
</feature>
<feature type="site" description="Transition state stabilizer" evidence="3">
    <location>
        <position position="15"/>
    </location>
</feature>
<sequence length="220" mass="24388">MKKIALIVAGGSGSRMQASLPKQFLELNGKPILMHTFQAIIKADPNFEFFLVLPEKEISTWESLCKNYQFSIKHTVVKGGKTRFHSVKNGLEKISGEGIVFIHDGVRPLVSAKTIENCFQTALAHGNALPVILPSESVRRASGEKNEAVDRTQYYLVQTPQTFKLQLIKKAYEQKYSEAFTDDASVLENTGASIYLVEGNRENIKITWPADLTMAAALLG</sequence>
<dbReference type="CDD" id="cd02516">
    <property type="entry name" value="CDP-ME_synthetase"/>
    <property type="match status" value="1"/>
</dbReference>
<comment type="pathway">
    <text evidence="3">Isoprenoid biosynthesis; isopentenyl diphosphate biosynthesis via DXP pathway; isopentenyl diphosphate from 1-deoxy-D-xylulose 5-phosphate: step 2/6.</text>
</comment>
<keyword evidence="1 3" id="KW-0808">Transferase</keyword>
<evidence type="ECO:0000256" key="1">
    <source>
        <dbReference type="ARBA" id="ARBA00022679"/>
    </source>
</evidence>
<dbReference type="GO" id="GO:0050518">
    <property type="term" value="F:2-C-methyl-D-erythritol 4-phosphate cytidylyltransferase activity"/>
    <property type="evidence" value="ECO:0007669"/>
    <property type="project" value="UniProtKB-UniRule"/>
</dbReference>
<comment type="similarity">
    <text evidence="3">Belongs to the IspD/TarI cytidylyltransferase family. IspD subfamily.</text>
</comment>
<dbReference type="Gene3D" id="3.90.550.10">
    <property type="entry name" value="Spore Coat Polysaccharide Biosynthesis Protein SpsA, Chain A"/>
    <property type="match status" value="1"/>
</dbReference>
<dbReference type="PANTHER" id="PTHR32125:SF4">
    <property type="entry name" value="2-C-METHYL-D-ERYTHRITOL 4-PHOSPHATE CYTIDYLYLTRANSFERASE, CHLOROPLASTIC"/>
    <property type="match status" value="1"/>
</dbReference>
<dbReference type="GO" id="GO:0019288">
    <property type="term" value="P:isopentenyl diphosphate biosynthetic process, methylerythritol 4-phosphate pathway"/>
    <property type="evidence" value="ECO:0007669"/>
    <property type="project" value="UniProtKB-UniRule"/>
</dbReference>
<dbReference type="SUPFAM" id="SSF53448">
    <property type="entry name" value="Nucleotide-diphospho-sugar transferases"/>
    <property type="match status" value="1"/>
</dbReference>
<dbReference type="Pfam" id="PF01128">
    <property type="entry name" value="IspD"/>
    <property type="match status" value="1"/>
</dbReference>
<organism evidence="4">
    <name type="scientific">Mariniphaga anaerophila</name>
    <dbReference type="NCBI Taxonomy" id="1484053"/>
    <lineage>
        <taxon>Bacteria</taxon>
        <taxon>Pseudomonadati</taxon>
        <taxon>Bacteroidota</taxon>
        <taxon>Bacteroidia</taxon>
        <taxon>Marinilabiliales</taxon>
        <taxon>Prolixibacteraceae</taxon>
        <taxon>Mariniphaga</taxon>
    </lineage>
</organism>
<evidence type="ECO:0000256" key="3">
    <source>
        <dbReference type="HAMAP-Rule" id="MF_00108"/>
    </source>
</evidence>
<dbReference type="InterPro" id="IPR001228">
    <property type="entry name" value="IspD"/>
</dbReference>
<dbReference type="EC" id="2.7.7.60" evidence="3"/>
<protein>
    <recommendedName>
        <fullName evidence="3">2-C-methyl-D-erythritol 4-phosphate cytidylyltransferase</fullName>
        <ecNumber evidence="3">2.7.7.60</ecNumber>
    </recommendedName>
    <alternativeName>
        <fullName evidence="3">4-diphosphocytidyl-2C-methyl-D-erythritol synthase</fullName>
    </alternativeName>
    <alternativeName>
        <fullName evidence="3">MEP cytidylyltransferase</fullName>
        <shortName evidence="3">MCT</shortName>
    </alternativeName>
</protein>
<comment type="catalytic activity">
    <reaction evidence="3">
        <text>2-C-methyl-D-erythritol 4-phosphate + CTP + H(+) = 4-CDP-2-C-methyl-D-erythritol + diphosphate</text>
        <dbReference type="Rhea" id="RHEA:13429"/>
        <dbReference type="ChEBI" id="CHEBI:15378"/>
        <dbReference type="ChEBI" id="CHEBI:33019"/>
        <dbReference type="ChEBI" id="CHEBI:37563"/>
        <dbReference type="ChEBI" id="CHEBI:57823"/>
        <dbReference type="ChEBI" id="CHEBI:58262"/>
        <dbReference type="EC" id="2.7.7.60"/>
    </reaction>
</comment>
<dbReference type="PANTHER" id="PTHR32125">
    <property type="entry name" value="2-C-METHYL-D-ERYTHRITOL 4-PHOSPHATE CYTIDYLYLTRANSFERASE, CHLOROPLASTIC"/>
    <property type="match status" value="1"/>
</dbReference>
<keyword evidence="2 3" id="KW-0548">Nucleotidyltransferase</keyword>
<dbReference type="HAMAP" id="MF_00108">
    <property type="entry name" value="IspD"/>
    <property type="match status" value="1"/>
</dbReference>
<comment type="caution">
    <text evidence="4">The sequence shown here is derived from an EMBL/GenBank/DDBJ whole genome shotgun (WGS) entry which is preliminary data.</text>
</comment>
<dbReference type="AlphaFoldDB" id="A0A831PMT0"/>
<dbReference type="InterPro" id="IPR050088">
    <property type="entry name" value="IspD/TarI_cytidylyltransf_bact"/>
</dbReference>
<feature type="site" description="Transition state stabilizer" evidence="3">
    <location>
        <position position="22"/>
    </location>
</feature>
<comment type="function">
    <text evidence="3">Catalyzes the formation of 4-diphosphocytidyl-2-C-methyl-D-erythritol from CTP and 2-C-methyl-D-erythritol 4-phosphate (MEP).</text>
</comment>
<name>A0A831PMT0_9BACT</name>
<keyword evidence="3" id="KW-0414">Isoprene biosynthesis</keyword>
<dbReference type="Proteomes" id="UP000886047">
    <property type="component" value="Unassembled WGS sequence"/>
</dbReference>
<dbReference type="NCBIfam" id="TIGR00453">
    <property type="entry name" value="ispD"/>
    <property type="match status" value="1"/>
</dbReference>
<proteinExistence type="inferred from homology"/>